<keyword evidence="2" id="KW-1185">Reference proteome</keyword>
<dbReference type="PANTHER" id="PTHR41317:SF1">
    <property type="entry name" value="PD-(D_E)XK NUCLEASE FAMILY TRANSPOSASE"/>
    <property type="match status" value="1"/>
</dbReference>
<dbReference type="HOGENOM" id="CLU_057504_1_1_4"/>
<name>U5N7X4_9BURK</name>
<dbReference type="PANTHER" id="PTHR41317">
    <property type="entry name" value="PD-(D_E)XK NUCLEASE FAMILY TRANSPOSASE"/>
    <property type="match status" value="1"/>
</dbReference>
<gene>
    <name evidence="1" type="ORF">Cenrod_0172</name>
</gene>
<dbReference type="STRING" id="946483.Cenrod_0172"/>
<evidence type="ECO:0008006" key="3">
    <source>
        <dbReference type="Google" id="ProtNLM"/>
    </source>
</evidence>
<dbReference type="Pfam" id="PF12784">
    <property type="entry name" value="PDDEXK_2"/>
    <property type="match status" value="1"/>
</dbReference>
<dbReference type="RefSeq" id="WP_022771127.1">
    <property type="nucleotide sequence ID" value="NC_022576.1"/>
</dbReference>
<dbReference type="KEGG" id="cbx:Cenrod_0172"/>
<evidence type="ECO:0000313" key="2">
    <source>
        <dbReference type="Proteomes" id="UP000017184"/>
    </source>
</evidence>
<sequence>MKFLDVKTDYAFKKVFGSDNSKNILLSFLNSLDLFHDQGFIEDLTIVDPYQIPLIQGMKDTFVDVRATLSNGTSVIIEMQVLNVPGFEQRVLYNAAKAYSTQLIKGEHYHLLNPVVALTITDFVMFEDYSEYLSTFQLIEKDRLVQYNGDIELVFIELPKFHKTESELVDIVDKWIYFIQNAGSLAYIPETLGQLPAFSQAFTIANEAGLSQEELAMQSKRKDFIILQKDSIALAHANGIREGKVEGIQEGKEEGIKIGKEEGIKIGKEEGKIEGKTEGKWEAKLEVAQRLLQHGMPLQQVAEVVGLQVEKLSQYMQTND</sequence>
<dbReference type="PATRIC" id="fig|946483.4.peg.173"/>
<protein>
    <recommendedName>
        <fullName evidence="3">Transposase</fullName>
    </recommendedName>
</protein>
<dbReference type="eggNOG" id="COG5464">
    <property type="taxonomic scope" value="Bacteria"/>
</dbReference>
<dbReference type="AlphaFoldDB" id="U5N7X4"/>
<reference evidence="1 2" key="1">
    <citation type="journal article" date="2013" name="Genome Biol.">
        <title>Genomic analysis reveals key aspects of prokaryotic symbiosis in the phototrophic consortium "Chlorochromatium aggregatum".</title>
        <authorList>
            <person name="Liu Z."/>
            <person name="Muller J."/>
            <person name="Li T."/>
            <person name="Alvey R.M."/>
            <person name="Vogl K."/>
            <person name="Frigaard N.U."/>
            <person name="Rockwell N.C."/>
            <person name="Boyd E.S."/>
            <person name="Tomsho L.P."/>
            <person name="Schuster S.C."/>
            <person name="Henke P."/>
            <person name="Rohde M."/>
            <person name="Overmann J."/>
            <person name="Bryant D.A."/>
        </authorList>
    </citation>
    <scope>NUCLEOTIDE SEQUENCE [LARGE SCALE GENOMIC DNA]</scope>
    <source>
        <strain evidence="1">CR</strain>
    </source>
</reference>
<dbReference type="EMBL" id="CP004885">
    <property type="protein sequence ID" value="AGX86304.1"/>
    <property type="molecule type" value="Genomic_DNA"/>
</dbReference>
<dbReference type="InterPro" id="IPR010106">
    <property type="entry name" value="RpnA"/>
</dbReference>
<organism evidence="1 2">
    <name type="scientific">Candidatus Symbiobacter mobilis CR</name>
    <dbReference type="NCBI Taxonomy" id="946483"/>
    <lineage>
        <taxon>Bacteria</taxon>
        <taxon>Pseudomonadati</taxon>
        <taxon>Pseudomonadota</taxon>
        <taxon>Betaproteobacteria</taxon>
        <taxon>Burkholderiales</taxon>
        <taxon>Comamonadaceae</taxon>
    </lineage>
</organism>
<dbReference type="Proteomes" id="UP000017184">
    <property type="component" value="Chromosome"/>
</dbReference>
<proteinExistence type="predicted"/>
<accession>U5N7X4</accession>
<evidence type="ECO:0000313" key="1">
    <source>
        <dbReference type="EMBL" id="AGX86304.1"/>
    </source>
</evidence>
<dbReference type="OrthoDB" id="8633154at2"/>
<dbReference type="NCBIfam" id="TIGR01784">
    <property type="entry name" value="T_den_put_tspse"/>
    <property type="match status" value="1"/>
</dbReference>